<dbReference type="Proteomes" id="UP000184305">
    <property type="component" value="Unassembled WGS sequence"/>
</dbReference>
<organism evidence="2 3">
    <name type="scientific">Phytopseudomonas punonensis</name>
    <dbReference type="NCBI Taxonomy" id="1220495"/>
    <lineage>
        <taxon>Bacteria</taxon>
        <taxon>Pseudomonadati</taxon>
        <taxon>Pseudomonadota</taxon>
        <taxon>Gammaproteobacteria</taxon>
        <taxon>Pseudomonadales</taxon>
        <taxon>Pseudomonadaceae</taxon>
        <taxon>Phytopseudomonas</taxon>
    </lineage>
</organism>
<dbReference type="STRING" id="1220495.SAMN05216288_2811"/>
<reference evidence="3" key="1">
    <citation type="submission" date="2016-11" db="EMBL/GenBank/DDBJ databases">
        <authorList>
            <person name="Varghese N."/>
            <person name="Submissions S."/>
        </authorList>
    </citation>
    <scope>NUCLEOTIDE SEQUENCE [LARGE SCALE GENOMIC DNA]</scope>
    <source>
        <strain evidence="3">CECT 8089</strain>
    </source>
</reference>
<dbReference type="CDD" id="cd04301">
    <property type="entry name" value="NAT_SF"/>
    <property type="match status" value="1"/>
</dbReference>
<dbReference type="InterPro" id="IPR016181">
    <property type="entry name" value="Acyl_CoA_acyltransferase"/>
</dbReference>
<protein>
    <submittedName>
        <fullName evidence="2">Phosphinothricin acetyltransferase</fullName>
    </submittedName>
</protein>
<dbReference type="NCBIfam" id="NF040504">
    <property type="entry name" value="resist_ArsN1b"/>
    <property type="match status" value="1"/>
</dbReference>
<evidence type="ECO:0000259" key="1">
    <source>
        <dbReference type="PROSITE" id="PS51186"/>
    </source>
</evidence>
<evidence type="ECO:0000313" key="3">
    <source>
        <dbReference type="Proteomes" id="UP000184305"/>
    </source>
</evidence>
<dbReference type="Gene3D" id="3.40.630.30">
    <property type="match status" value="1"/>
</dbReference>
<dbReference type="PROSITE" id="PS51186">
    <property type="entry name" value="GNAT"/>
    <property type="match status" value="1"/>
</dbReference>
<gene>
    <name evidence="2" type="ORF">SAMN05216288_2811</name>
</gene>
<dbReference type="AlphaFoldDB" id="A0A1M7FAM7"/>
<dbReference type="GO" id="GO:0016747">
    <property type="term" value="F:acyltransferase activity, transferring groups other than amino-acyl groups"/>
    <property type="evidence" value="ECO:0007669"/>
    <property type="project" value="InterPro"/>
</dbReference>
<evidence type="ECO:0000313" key="2">
    <source>
        <dbReference type="EMBL" id="SHM00808.1"/>
    </source>
</evidence>
<dbReference type="InterPro" id="IPR000182">
    <property type="entry name" value="GNAT_dom"/>
</dbReference>
<dbReference type="PANTHER" id="PTHR43072:SF8">
    <property type="entry name" value="ACYLTRANSFERASE FABY-RELATED"/>
    <property type="match status" value="1"/>
</dbReference>
<proteinExistence type="predicted"/>
<sequence length="188" mass="21052">MINVRVASAADAETIQAIYAPVVLGSAISFEEVPPSVEDMRGRILATLETYPYLVAEQEGTVIGYAYASQHRARAAYRWAVDVTVYIAENARRKGVGRRLYETLLPMLKGMGYRSIYAGIALPNEGSVGLHERLGFRHIGTFPQVGYKHGAWHDVGYWLLEQGDRSVSPQEPTGFTDYLPERERRFTL</sequence>
<keyword evidence="3" id="KW-1185">Reference proteome</keyword>
<dbReference type="SUPFAM" id="SSF55729">
    <property type="entry name" value="Acyl-CoA N-acyltransferases (Nat)"/>
    <property type="match status" value="1"/>
</dbReference>
<dbReference type="EMBL" id="FRBQ01000003">
    <property type="protein sequence ID" value="SHM00808.1"/>
    <property type="molecule type" value="Genomic_DNA"/>
</dbReference>
<keyword evidence="2" id="KW-0808">Transferase</keyword>
<dbReference type="RefSeq" id="WP_073265353.1">
    <property type="nucleotide sequence ID" value="NZ_FRBQ01000003.1"/>
</dbReference>
<name>A0A1M7FAM7_9GAMM</name>
<dbReference type="OrthoDB" id="5459937at2"/>
<dbReference type="PANTHER" id="PTHR43072">
    <property type="entry name" value="N-ACETYLTRANSFERASE"/>
    <property type="match status" value="1"/>
</dbReference>
<accession>A0A1M7FAM7</accession>
<feature type="domain" description="N-acetyltransferase" evidence="1">
    <location>
        <begin position="2"/>
        <end position="164"/>
    </location>
</feature>
<dbReference type="Pfam" id="PF13420">
    <property type="entry name" value="Acetyltransf_4"/>
    <property type="match status" value="1"/>
</dbReference>